<gene>
    <name evidence="1" type="ORF">FHS18_002253</name>
</gene>
<sequence>MTNIYALPDLEPRLIEHGELKLIGIPCIGLDQMGAKFELAKRSLLDLHDHLTQIIHPRIHYGVWPQAAGQELPASHAYLLCVEVSTFDQVPEWFVRITLPPQHCVAAASMEGDFDAASRVIDAYLSEHGIRTEGQDRPYVICERYRYDAEGFARYSLPLQDSV</sequence>
<name>A0A7W5FMF0_9BACL</name>
<evidence type="ECO:0008006" key="3">
    <source>
        <dbReference type="Google" id="ProtNLM"/>
    </source>
</evidence>
<proteinExistence type="predicted"/>
<evidence type="ECO:0000313" key="2">
    <source>
        <dbReference type="Proteomes" id="UP000570361"/>
    </source>
</evidence>
<comment type="caution">
    <text evidence="1">The sequence shown here is derived from an EMBL/GenBank/DDBJ whole genome shotgun (WGS) entry which is preliminary data.</text>
</comment>
<keyword evidence="2" id="KW-1185">Reference proteome</keyword>
<evidence type="ECO:0000313" key="1">
    <source>
        <dbReference type="EMBL" id="MBB3110186.1"/>
    </source>
</evidence>
<reference evidence="1 2" key="1">
    <citation type="submission" date="2020-08" db="EMBL/GenBank/DDBJ databases">
        <title>Genomic Encyclopedia of Type Strains, Phase III (KMG-III): the genomes of soil and plant-associated and newly described type strains.</title>
        <authorList>
            <person name="Whitman W."/>
        </authorList>
    </citation>
    <scope>NUCLEOTIDE SEQUENCE [LARGE SCALE GENOMIC DNA]</scope>
    <source>
        <strain evidence="1 2">CECT 5862</strain>
    </source>
</reference>
<organism evidence="1 2">
    <name type="scientific">Paenibacillus phyllosphaerae</name>
    <dbReference type="NCBI Taxonomy" id="274593"/>
    <lineage>
        <taxon>Bacteria</taxon>
        <taxon>Bacillati</taxon>
        <taxon>Bacillota</taxon>
        <taxon>Bacilli</taxon>
        <taxon>Bacillales</taxon>
        <taxon>Paenibacillaceae</taxon>
        <taxon>Paenibacillus</taxon>
    </lineage>
</organism>
<dbReference type="EMBL" id="JACHXK010000004">
    <property type="protein sequence ID" value="MBB3110186.1"/>
    <property type="molecule type" value="Genomic_DNA"/>
</dbReference>
<dbReference type="RefSeq" id="WP_183599978.1">
    <property type="nucleotide sequence ID" value="NZ_JACHXK010000004.1"/>
</dbReference>
<dbReference type="AlphaFoldDB" id="A0A7W5FMF0"/>
<dbReference type="Proteomes" id="UP000570361">
    <property type="component" value="Unassembled WGS sequence"/>
</dbReference>
<accession>A0A7W5FMF0</accession>
<protein>
    <recommendedName>
        <fullName evidence="3">Bacterial transcription activator effector binding domain-containing protein</fullName>
    </recommendedName>
</protein>